<protein>
    <submittedName>
        <fullName evidence="1">Uncharacterized protein</fullName>
    </submittedName>
</protein>
<sequence length="201" mass="22693">GLHHWSKPTKHELCCGDAYYLERVTSYDLADRAGVETDSVTSVSVETDILVVDSDTLLLLTRLRIFPGPGYLYEEMLSEFHNQIGVVVCSYLPYFRNFRRSKADTRASSWSFHSDEQERDLQRRLEMERLKMHNHNIIQGAMVSATDKDDGFQDVWTSSNYTEPTLVGNVCLVAALVALGEGGSLDHERIHMHQGGGNCPQ</sequence>
<dbReference type="Proteomes" id="UP000824890">
    <property type="component" value="Unassembled WGS sequence"/>
</dbReference>
<dbReference type="InterPro" id="IPR008928">
    <property type="entry name" value="6-hairpin_glycosidase_sf"/>
</dbReference>
<evidence type="ECO:0000313" key="1">
    <source>
        <dbReference type="EMBL" id="KAH0940263.1"/>
    </source>
</evidence>
<dbReference type="SUPFAM" id="SSF48208">
    <property type="entry name" value="Six-hairpin glycosidases"/>
    <property type="match status" value="1"/>
</dbReference>
<dbReference type="Gene3D" id="1.50.10.10">
    <property type="match status" value="1"/>
</dbReference>
<proteinExistence type="predicted"/>
<feature type="non-terminal residue" evidence="1">
    <location>
        <position position="1"/>
    </location>
</feature>
<dbReference type="EMBL" id="JAGKQM010000002">
    <property type="protein sequence ID" value="KAH0940263.1"/>
    <property type="molecule type" value="Genomic_DNA"/>
</dbReference>
<accession>A0ABQ8EFR8</accession>
<gene>
    <name evidence="1" type="ORF">HID58_007724</name>
</gene>
<comment type="caution">
    <text evidence="1">The sequence shown here is derived from an EMBL/GenBank/DDBJ whole genome shotgun (WGS) entry which is preliminary data.</text>
</comment>
<organism evidence="1 2">
    <name type="scientific">Brassica napus</name>
    <name type="common">Rape</name>
    <dbReference type="NCBI Taxonomy" id="3708"/>
    <lineage>
        <taxon>Eukaryota</taxon>
        <taxon>Viridiplantae</taxon>
        <taxon>Streptophyta</taxon>
        <taxon>Embryophyta</taxon>
        <taxon>Tracheophyta</taxon>
        <taxon>Spermatophyta</taxon>
        <taxon>Magnoliopsida</taxon>
        <taxon>eudicotyledons</taxon>
        <taxon>Gunneridae</taxon>
        <taxon>Pentapetalae</taxon>
        <taxon>rosids</taxon>
        <taxon>malvids</taxon>
        <taxon>Brassicales</taxon>
        <taxon>Brassicaceae</taxon>
        <taxon>Brassiceae</taxon>
        <taxon>Brassica</taxon>
    </lineage>
</organism>
<dbReference type="InterPro" id="IPR012341">
    <property type="entry name" value="6hp_glycosidase-like_sf"/>
</dbReference>
<evidence type="ECO:0000313" key="2">
    <source>
        <dbReference type="Proteomes" id="UP000824890"/>
    </source>
</evidence>
<name>A0ABQ8EFR8_BRANA</name>
<reference evidence="1 2" key="1">
    <citation type="submission" date="2021-05" db="EMBL/GenBank/DDBJ databases">
        <title>Genome Assembly of Synthetic Allotetraploid Brassica napus Reveals Homoeologous Exchanges between Subgenomes.</title>
        <authorList>
            <person name="Davis J.T."/>
        </authorList>
    </citation>
    <scope>NUCLEOTIDE SEQUENCE [LARGE SCALE GENOMIC DNA]</scope>
    <source>
        <strain evidence="2">cv. Da-Ae</strain>
        <tissue evidence="1">Seedling</tissue>
    </source>
</reference>
<keyword evidence="2" id="KW-1185">Reference proteome</keyword>